<keyword evidence="5" id="KW-1185">Reference proteome</keyword>
<dbReference type="AlphaFoldDB" id="A0A1D9P238"/>
<dbReference type="GO" id="GO:0006753">
    <property type="term" value="P:nucleoside phosphate metabolic process"/>
    <property type="evidence" value="ECO:0007669"/>
    <property type="project" value="TreeGrafter"/>
</dbReference>
<dbReference type="Proteomes" id="UP000179284">
    <property type="component" value="Chromosome I"/>
</dbReference>
<dbReference type="PROSITE" id="PS51462">
    <property type="entry name" value="NUDIX"/>
    <property type="match status" value="1"/>
</dbReference>
<dbReference type="SUPFAM" id="SSF55811">
    <property type="entry name" value="Nudix"/>
    <property type="match status" value="1"/>
</dbReference>
<dbReference type="InterPro" id="IPR000086">
    <property type="entry name" value="NUDIX_hydrolase_dom"/>
</dbReference>
<dbReference type="Gene3D" id="3.90.79.10">
    <property type="entry name" value="Nucleoside Triphosphate Pyrophosphohydrolase"/>
    <property type="match status" value="1"/>
</dbReference>
<dbReference type="PANTHER" id="PTHR11839:SF18">
    <property type="entry name" value="NUDIX HYDROLASE DOMAIN-CONTAINING PROTEIN"/>
    <property type="match status" value="1"/>
</dbReference>
<dbReference type="GO" id="GO:0019693">
    <property type="term" value="P:ribose phosphate metabolic process"/>
    <property type="evidence" value="ECO:0007669"/>
    <property type="project" value="TreeGrafter"/>
</dbReference>
<comment type="cofactor">
    <cofactor evidence="1">
        <name>Mg(2+)</name>
        <dbReference type="ChEBI" id="CHEBI:18420"/>
    </cofactor>
</comment>
<organism evidence="4 5">
    <name type="scientific">Butyrivibrio hungatei</name>
    <dbReference type="NCBI Taxonomy" id="185008"/>
    <lineage>
        <taxon>Bacteria</taxon>
        <taxon>Bacillati</taxon>
        <taxon>Bacillota</taxon>
        <taxon>Clostridia</taxon>
        <taxon>Lachnospirales</taxon>
        <taxon>Lachnospiraceae</taxon>
        <taxon>Butyrivibrio</taxon>
    </lineage>
</organism>
<feature type="domain" description="Nudix hydrolase" evidence="3">
    <location>
        <begin position="43"/>
        <end position="190"/>
    </location>
</feature>
<reference evidence="5" key="1">
    <citation type="submission" date="2016-10" db="EMBL/GenBank/DDBJ databases">
        <title>The complete genome sequence of the rumen bacterium Butyrivibrio hungatei MB2003.</title>
        <authorList>
            <person name="Palevich N."/>
            <person name="Kelly W.J."/>
            <person name="Leahy S.C."/>
            <person name="Altermann E."/>
            <person name="Rakonjac J."/>
            <person name="Attwood G.T."/>
        </authorList>
    </citation>
    <scope>NUCLEOTIDE SEQUENCE [LARGE SCALE GENOMIC DNA]</scope>
    <source>
        <strain evidence="5">MB2003</strain>
    </source>
</reference>
<dbReference type="Pfam" id="PF00293">
    <property type="entry name" value="NUDIX"/>
    <property type="match status" value="1"/>
</dbReference>
<name>A0A1D9P238_9FIRM</name>
<gene>
    <name evidence="4" type="ORF">bhn_I1529</name>
</gene>
<dbReference type="KEGG" id="bhu:bhn_I1529"/>
<dbReference type="CDD" id="cd03424">
    <property type="entry name" value="NUDIX_ADPRase_Nudt5_UGPPase_Nudt14"/>
    <property type="match status" value="1"/>
</dbReference>
<evidence type="ECO:0000313" key="4">
    <source>
        <dbReference type="EMBL" id="AOZ96562.1"/>
    </source>
</evidence>
<evidence type="ECO:0000313" key="5">
    <source>
        <dbReference type="Proteomes" id="UP000179284"/>
    </source>
</evidence>
<dbReference type="RefSeq" id="WP_071176241.1">
    <property type="nucleotide sequence ID" value="NZ_CP017831.1"/>
</dbReference>
<evidence type="ECO:0000256" key="1">
    <source>
        <dbReference type="ARBA" id="ARBA00001946"/>
    </source>
</evidence>
<dbReference type="InterPro" id="IPR015797">
    <property type="entry name" value="NUDIX_hydrolase-like_dom_sf"/>
</dbReference>
<dbReference type="PANTHER" id="PTHR11839">
    <property type="entry name" value="UDP/ADP-SUGAR PYROPHOSPHATASE"/>
    <property type="match status" value="1"/>
</dbReference>
<accession>A0A1D9P238</accession>
<dbReference type="EMBL" id="CP017831">
    <property type="protein sequence ID" value="AOZ96562.1"/>
    <property type="molecule type" value="Genomic_DNA"/>
</dbReference>
<dbReference type="GO" id="GO:0016787">
    <property type="term" value="F:hydrolase activity"/>
    <property type="evidence" value="ECO:0007669"/>
    <property type="project" value="UniProtKB-KW"/>
</dbReference>
<keyword evidence="2 4" id="KW-0378">Hydrolase</keyword>
<proteinExistence type="predicted"/>
<protein>
    <submittedName>
        <fullName evidence="4">NUDIX family hydrolase</fullName>
    </submittedName>
</protein>
<sequence length="198" mass="22819">MQNNALTWKLIKEEHVVQDEWIDFRRNEYKLPNDSVIGPVYNYSKHSFSLIVATDEKGQYICVKQYRHGIDEITTEFPAGAIEYKEKSDVPYITSKNIIATEDDAFEAAKRELKEETGYISDNWAHLLTIPANATLSNSNVHIYCATACKKICGQDLDDTEFLNIETISEKELLSRIYGGDFKQSLHVLAYYLYKNKM</sequence>
<dbReference type="OrthoDB" id="9806150at2"/>
<evidence type="ECO:0000256" key="2">
    <source>
        <dbReference type="ARBA" id="ARBA00022801"/>
    </source>
</evidence>
<evidence type="ECO:0000259" key="3">
    <source>
        <dbReference type="PROSITE" id="PS51462"/>
    </source>
</evidence>